<proteinExistence type="predicted"/>
<keyword evidence="2" id="KW-1185">Reference proteome</keyword>
<gene>
    <name evidence="1" type="ORF">SAMN04489716_2531</name>
</gene>
<reference evidence="1 2" key="1">
    <citation type="submission" date="2016-10" db="EMBL/GenBank/DDBJ databases">
        <authorList>
            <person name="de Groot N.N."/>
        </authorList>
    </citation>
    <scope>NUCLEOTIDE SEQUENCE [LARGE SCALE GENOMIC DNA]</scope>
    <source>
        <strain evidence="1 2">DSM 43941</strain>
    </source>
</reference>
<sequence>MTSSAIVIRQQPDDDRSQPDASVAEILGEDLRVVAQVPIYSGRTVVPLPYPGRYLVRGWTPTGRPFEEFFHTDDQTDVVVTPAPQTNRSPGPGHAVRWVIPWMRDKRRWVPMTAMQALSADLLAELPRQHAGTPVAVQLGGDDGPIATVLTVQGEDLLIGSWAAEGGEVALFGDDVAAALLGYLSHGDLRAAALLADRHARDSDRFTTSAAVALAYVRFLTEAEPDADSAEELVRRLPGSADAYVLAAWQELRSAQPDIRAVRRSLTRAHELGGPVIASGVRLLADGLALVSHDREGLPHRPTAVILGNVRQYQRAMGHAALTTYSSLTPNVPLRLDQASTPAEPANWTRLSMRHELTEGWESRLFDEPAPVQSSLASPTIRAVQKAERSAVDGFGDRARSADLKARVRRQIFRNLRGLGYGRDAYELAAGPISHADSVQVDRPRQIERLWRSTAGIVVIQLSPHLLRVQGSSEGVVRVRYVVDRRTYDVLVPLIEPVGWEVELPVSFHVSVSRDVIRAILVPVESLTDNDVPLIRRSVAEAARTTRSAWRAVSRRYPPRHPVFEAIIDGLV</sequence>
<name>A0A1H1XPZ1_9ACTN</name>
<dbReference type="STRING" id="113562.SAMN04489716_2531"/>
<dbReference type="OrthoDB" id="4542373at2"/>
<protein>
    <submittedName>
        <fullName evidence="1">Uncharacterized protein</fullName>
    </submittedName>
</protein>
<dbReference type="RefSeq" id="WP_092544473.1">
    <property type="nucleotide sequence ID" value="NZ_BOMJ01000048.1"/>
</dbReference>
<organism evidence="1 2">
    <name type="scientific">Actinoplanes derwentensis</name>
    <dbReference type="NCBI Taxonomy" id="113562"/>
    <lineage>
        <taxon>Bacteria</taxon>
        <taxon>Bacillati</taxon>
        <taxon>Actinomycetota</taxon>
        <taxon>Actinomycetes</taxon>
        <taxon>Micromonosporales</taxon>
        <taxon>Micromonosporaceae</taxon>
        <taxon>Actinoplanes</taxon>
    </lineage>
</organism>
<evidence type="ECO:0000313" key="1">
    <source>
        <dbReference type="EMBL" id="SDT10869.1"/>
    </source>
</evidence>
<dbReference type="EMBL" id="LT629758">
    <property type="protein sequence ID" value="SDT10869.1"/>
    <property type="molecule type" value="Genomic_DNA"/>
</dbReference>
<dbReference type="AlphaFoldDB" id="A0A1H1XPZ1"/>
<accession>A0A1H1XPZ1</accession>
<evidence type="ECO:0000313" key="2">
    <source>
        <dbReference type="Proteomes" id="UP000198688"/>
    </source>
</evidence>
<dbReference type="Proteomes" id="UP000198688">
    <property type="component" value="Chromosome I"/>
</dbReference>